<evidence type="ECO:0000256" key="1">
    <source>
        <dbReference type="SAM" id="MobiDB-lite"/>
    </source>
</evidence>
<sequence length="127" mass="13488">MTKKVDAASIAIPLVDRAELASILKQCLRSKTASRPAEYETISGGGARARALIVTLVATSREVTSQRILLTLSNLPGPDCSCRRGASAGGGHCPKRPLEWQTMRGTGWLGQPRGENPSGICSKEKDV</sequence>
<accession>A0A1B5KVD7</accession>
<proteinExistence type="predicted"/>
<evidence type="ECO:0000313" key="2">
    <source>
        <dbReference type="EMBL" id="GAO14965.1"/>
    </source>
</evidence>
<reference evidence="3" key="1">
    <citation type="journal article" date="2016" name="Genome Announc.">
        <title>Genome sequence of Ustilaginoidea virens IPU010, a rice pathogenic fungus causing false smut.</title>
        <authorList>
            <person name="Kumagai T."/>
            <person name="Ishii T."/>
            <person name="Terai G."/>
            <person name="Umemura M."/>
            <person name="Machida M."/>
            <person name="Asai K."/>
        </authorList>
    </citation>
    <scope>NUCLEOTIDE SEQUENCE [LARGE SCALE GENOMIC DNA]</scope>
    <source>
        <strain evidence="3">IPU010</strain>
    </source>
</reference>
<organism evidence="2 3">
    <name type="scientific">Ustilaginoidea virens</name>
    <name type="common">Rice false smut fungus</name>
    <name type="synonym">Villosiclava virens</name>
    <dbReference type="NCBI Taxonomy" id="1159556"/>
    <lineage>
        <taxon>Eukaryota</taxon>
        <taxon>Fungi</taxon>
        <taxon>Dikarya</taxon>
        <taxon>Ascomycota</taxon>
        <taxon>Pezizomycotina</taxon>
        <taxon>Sordariomycetes</taxon>
        <taxon>Hypocreomycetidae</taxon>
        <taxon>Hypocreales</taxon>
        <taxon>Clavicipitaceae</taxon>
        <taxon>Ustilaginoidea</taxon>
    </lineage>
</organism>
<name>A0A1B5KVD7_USTVR</name>
<gene>
    <name evidence="2" type="ORF">UVI_02028070</name>
</gene>
<dbReference type="AlphaFoldDB" id="A0A1B5KVD7"/>
<dbReference type="Proteomes" id="UP000054053">
    <property type="component" value="Unassembled WGS sequence"/>
</dbReference>
<comment type="caution">
    <text evidence="2">The sequence shown here is derived from an EMBL/GenBank/DDBJ whole genome shotgun (WGS) entry which is preliminary data.</text>
</comment>
<protein>
    <submittedName>
        <fullName evidence="2">Uncharacterized protein</fullName>
    </submittedName>
</protein>
<evidence type="ECO:0000313" key="3">
    <source>
        <dbReference type="Proteomes" id="UP000054053"/>
    </source>
</evidence>
<dbReference type="EMBL" id="BBTG02000011">
    <property type="protein sequence ID" value="GAO14965.1"/>
    <property type="molecule type" value="Genomic_DNA"/>
</dbReference>
<feature type="region of interest" description="Disordered" evidence="1">
    <location>
        <begin position="105"/>
        <end position="127"/>
    </location>
</feature>